<dbReference type="PANTHER" id="PTHR23502">
    <property type="entry name" value="MAJOR FACILITATOR SUPERFAMILY"/>
    <property type="match status" value="1"/>
</dbReference>
<dbReference type="PANTHER" id="PTHR23502:SF51">
    <property type="entry name" value="QUINIDINE RESISTANCE PROTEIN 1-RELATED"/>
    <property type="match status" value="1"/>
</dbReference>
<feature type="transmembrane region" description="Helical" evidence="6">
    <location>
        <begin position="225"/>
        <end position="248"/>
    </location>
</feature>
<keyword evidence="2" id="KW-0813">Transport</keyword>
<dbReference type="Gene3D" id="1.20.1250.20">
    <property type="entry name" value="MFS general substrate transporter like domains"/>
    <property type="match status" value="1"/>
</dbReference>
<accession>A0ABR3JE43</accession>
<comment type="subcellular location">
    <subcellularLocation>
        <location evidence="1">Membrane</location>
        <topology evidence="1">Multi-pass membrane protein</topology>
    </subcellularLocation>
</comment>
<name>A0ABR3JE43_9AGAR</name>
<evidence type="ECO:0000259" key="7">
    <source>
        <dbReference type="PROSITE" id="PS50850"/>
    </source>
</evidence>
<evidence type="ECO:0000313" key="8">
    <source>
        <dbReference type="EMBL" id="KAL0953531.1"/>
    </source>
</evidence>
<feature type="domain" description="Major facilitator superfamily (MFS) profile" evidence="7">
    <location>
        <begin position="1"/>
        <end position="428"/>
    </location>
</feature>
<keyword evidence="9" id="KW-1185">Reference proteome</keyword>
<feature type="transmembrane region" description="Helical" evidence="6">
    <location>
        <begin position="183"/>
        <end position="205"/>
    </location>
</feature>
<dbReference type="PROSITE" id="PS50850">
    <property type="entry name" value="MFS"/>
    <property type="match status" value="1"/>
</dbReference>
<evidence type="ECO:0000256" key="5">
    <source>
        <dbReference type="ARBA" id="ARBA00023136"/>
    </source>
</evidence>
<keyword evidence="5 6" id="KW-0472">Membrane</keyword>
<reference evidence="9" key="1">
    <citation type="submission" date="2024-06" db="EMBL/GenBank/DDBJ databases">
        <title>Multi-omics analyses provide insights into the biosynthesis of the anticancer antibiotic pleurotin in Hohenbuehelia grisea.</title>
        <authorList>
            <person name="Weaver J.A."/>
            <person name="Alberti F."/>
        </authorList>
    </citation>
    <scope>NUCLEOTIDE SEQUENCE [LARGE SCALE GENOMIC DNA]</scope>
    <source>
        <strain evidence="9">T-177</strain>
    </source>
</reference>
<dbReference type="SUPFAM" id="SSF103473">
    <property type="entry name" value="MFS general substrate transporter"/>
    <property type="match status" value="1"/>
</dbReference>
<proteinExistence type="predicted"/>
<evidence type="ECO:0000256" key="2">
    <source>
        <dbReference type="ARBA" id="ARBA00022448"/>
    </source>
</evidence>
<dbReference type="Proteomes" id="UP001556367">
    <property type="component" value="Unassembled WGS sequence"/>
</dbReference>
<feature type="transmembrane region" description="Helical" evidence="6">
    <location>
        <begin position="47"/>
        <end position="71"/>
    </location>
</feature>
<dbReference type="Pfam" id="PF07690">
    <property type="entry name" value="MFS_1"/>
    <property type="match status" value="1"/>
</dbReference>
<protein>
    <recommendedName>
        <fullName evidence="7">Major facilitator superfamily (MFS) profile domain-containing protein</fullName>
    </recommendedName>
</protein>
<evidence type="ECO:0000256" key="1">
    <source>
        <dbReference type="ARBA" id="ARBA00004141"/>
    </source>
</evidence>
<evidence type="ECO:0000256" key="4">
    <source>
        <dbReference type="ARBA" id="ARBA00022989"/>
    </source>
</evidence>
<feature type="transmembrane region" description="Helical" evidence="6">
    <location>
        <begin position="113"/>
        <end position="133"/>
    </location>
</feature>
<evidence type="ECO:0000313" key="9">
    <source>
        <dbReference type="Proteomes" id="UP001556367"/>
    </source>
</evidence>
<comment type="caution">
    <text evidence="8">The sequence shown here is derived from an EMBL/GenBank/DDBJ whole genome shotgun (WGS) entry which is preliminary data.</text>
</comment>
<dbReference type="InterPro" id="IPR011701">
    <property type="entry name" value="MFS"/>
</dbReference>
<dbReference type="InterPro" id="IPR020846">
    <property type="entry name" value="MFS_dom"/>
</dbReference>
<gene>
    <name evidence="8" type="ORF">HGRIS_004752</name>
</gene>
<feature type="transmembrane region" description="Helical" evidence="6">
    <location>
        <begin position="406"/>
        <end position="427"/>
    </location>
</feature>
<keyword evidence="4 6" id="KW-1133">Transmembrane helix</keyword>
<evidence type="ECO:0000256" key="6">
    <source>
        <dbReference type="SAM" id="Phobius"/>
    </source>
</evidence>
<organism evidence="8 9">
    <name type="scientific">Hohenbuehelia grisea</name>
    <dbReference type="NCBI Taxonomy" id="104357"/>
    <lineage>
        <taxon>Eukaryota</taxon>
        <taxon>Fungi</taxon>
        <taxon>Dikarya</taxon>
        <taxon>Basidiomycota</taxon>
        <taxon>Agaricomycotina</taxon>
        <taxon>Agaricomycetes</taxon>
        <taxon>Agaricomycetidae</taxon>
        <taxon>Agaricales</taxon>
        <taxon>Pleurotineae</taxon>
        <taxon>Pleurotaceae</taxon>
        <taxon>Hohenbuehelia</taxon>
    </lineage>
</organism>
<feature type="transmembrane region" description="Helical" evidence="6">
    <location>
        <begin position="294"/>
        <end position="312"/>
    </location>
</feature>
<feature type="transmembrane region" description="Helical" evidence="6">
    <location>
        <begin position="23"/>
        <end position="41"/>
    </location>
</feature>
<feature type="transmembrane region" description="Helical" evidence="6">
    <location>
        <begin position="83"/>
        <end position="101"/>
    </location>
</feature>
<evidence type="ECO:0000256" key="3">
    <source>
        <dbReference type="ARBA" id="ARBA00022692"/>
    </source>
</evidence>
<dbReference type="InterPro" id="IPR036259">
    <property type="entry name" value="MFS_trans_sf"/>
</dbReference>
<dbReference type="EMBL" id="JASNQZ010000008">
    <property type="protein sequence ID" value="KAL0953531.1"/>
    <property type="molecule type" value="Genomic_DNA"/>
</dbReference>
<sequence length="439" mass="47373">MVFQGVAPMLWGPLSDRWGRRPIFLACLLTLALSCVGLALIPVDAYWALLLLRCLQAAGSASTVALGAGVIGDISVAAERGGFYGLYTLGPLFGPAIGPVIGGALSDGLGWRAIFWFICIGSALCFVFLVLFMPETLRILVGNGSILPSPIYRPVIPVIGRGRVQLQPSGDREIKSYPNPLRILTYPDVLILLLFNGMVCSVFYGVTASLSPLFQDAYPFLTQTTIGLCFLAIGGGLVIGSLTTGKLLDRDYQVIKQRLLKAAQEQLPDGGVVDPEDVTKDECFPIEEARLRTVPFYMVFIIIAVAGYGWCIKQKVNIAGPLLLQMISVSNHLYVALYQHCSQRKPTVGCLGIGVMNTAQTLCIDLLPSQGSSVAACNNVVRCSLSAALISVIDLILRALNPGWTYILFAGICLLAMPLIWVVKHIGPSCRAKRRLRDT</sequence>
<keyword evidence="3 6" id="KW-0812">Transmembrane</keyword>